<reference evidence="1 2" key="1">
    <citation type="submission" date="2009-10" db="EMBL/GenBank/DDBJ databases">
        <authorList>
            <person name="Weinstock G."/>
            <person name="Sodergren E."/>
            <person name="Clifton S."/>
            <person name="Fulton L."/>
            <person name="Fulton B."/>
            <person name="Courtney L."/>
            <person name="Fronick C."/>
            <person name="Harrison M."/>
            <person name="Strong C."/>
            <person name="Farmer C."/>
            <person name="Delahaunty K."/>
            <person name="Markovic C."/>
            <person name="Hall O."/>
            <person name="Minx P."/>
            <person name="Tomlinson C."/>
            <person name="Mitreva M."/>
            <person name="Nelson J."/>
            <person name="Hou S."/>
            <person name="Wollam A."/>
            <person name="Pepin K.H."/>
            <person name="Johnson M."/>
            <person name="Bhonagiri V."/>
            <person name="Nash W.E."/>
            <person name="Warren W."/>
            <person name="Chinwalla A."/>
            <person name="Mardis E.R."/>
            <person name="Wilson R.K."/>
        </authorList>
    </citation>
    <scope>NUCLEOTIDE SEQUENCE [LARGE SCALE GENOMIC DNA]</scope>
    <source>
        <strain evidence="1 2">ATCC 23970</strain>
    </source>
</reference>
<accession>D0W9K5</accession>
<dbReference type="AlphaFoldDB" id="D0W9K5"/>
<name>D0W9K5_NEILA</name>
<sequence length="55" mass="6538">MHRSFFSIFRHTGLRQQTYRVPSCFVRPDIKIKIQAARKIGGLSVVEQRLFYQIL</sequence>
<protein>
    <submittedName>
        <fullName evidence="1">Uncharacterized protein</fullName>
    </submittedName>
</protein>
<evidence type="ECO:0000313" key="2">
    <source>
        <dbReference type="Proteomes" id="UP000003843"/>
    </source>
</evidence>
<gene>
    <name evidence="1" type="ORF">NEILACOT_04218</name>
</gene>
<comment type="caution">
    <text evidence="1">The sequence shown here is derived from an EMBL/GenBank/DDBJ whole genome shotgun (WGS) entry which is preliminary data.</text>
</comment>
<evidence type="ECO:0000313" key="1">
    <source>
        <dbReference type="EMBL" id="EEZ75801.1"/>
    </source>
</evidence>
<proteinExistence type="predicted"/>
<dbReference type="EMBL" id="ACEQ02000012">
    <property type="protein sequence ID" value="EEZ75801.1"/>
    <property type="molecule type" value="Genomic_DNA"/>
</dbReference>
<organism evidence="1 2">
    <name type="scientific">Neisseria lactamica ATCC 23970</name>
    <dbReference type="NCBI Taxonomy" id="546265"/>
    <lineage>
        <taxon>Bacteria</taxon>
        <taxon>Pseudomonadati</taxon>
        <taxon>Pseudomonadota</taxon>
        <taxon>Betaproteobacteria</taxon>
        <taxon>Neisseriales</taxon>
        <taxon>Neisseriaceae</taxon>
        <taxon>Neisseria</taxon>
    </lineage>
</organism>
<dbReference type="Proteomes" id="UP000003843">
    <property type="component" value="Unassembled WGS sequence"/>
</dbReference>